<organism evidence="1 2">
    <name type="scientific">Scytalidium lignicola</name>
    <name type="common">Hyphomycete</name>
    <dbReference type="NCBI Taxonomy" id="5539"/>
    <lineage>
        <taxon>Eukaryota</taxon>
        <taxon>Fungi</taxon>
        <taxon>Dikarya</taxon>
        <taxon>Ascomycota</taxon>
        <taxon>Pezizomycotina</taxon>
        <taxon>Leotiomycetes</taxon>
        <taxon>Leotiomycetes incertae sedis</taxon>
        <taxon>Scytalidium</taxon>
    </lineage>
</organism>
<dbReference type="EMBL" id="NCSJ02000027">
    <property type="protein sequence ID" value="RFU33948.1"/>
    <property type="molecule type" value="Genomic_DNA"/>
</dbReference>
<dbReference type="AlphaFoldDB" id="A0A3E2HKM9"/>
<sequence>MSTHLKRNVALTAVGAVGALVAINMNTPPSSRKHQNISSTISAQLDSYNNGSPLSSEVVQQDRRYDDHSEKSKLIKDFEGTCKGLR</sequence>
<feature type="non-terminal residue" evidence="1">
    <location>
        <position position="1"/>
    </location>
</feature>
<evidence type="ECO:0000313" key="1">
    <source>
        <dbReference type="EMBL" id="RFU33948.1"/>
    </source>
</evidence>
<name>A0A3E2HKM9_SCYLI</name>
<feature type="non-terminal residue" evidence="1">
    <location>
        <position position="86"/>
    </location>
</feature>
<evidence type="ECO:0000313" key="2">
    <source>
        <dbReference type="Proteomes" id="UP000258309"/>
    </source>
</evidence>
<proteinExistence type="predicted"/>
<comment type="caution">
    <text evidence="1">The sequence shown here is derived from an EMBL/GenBank/DDBJ whole genome shotgun (WGS) entry which is preliminary data.</text>
</comment>
<protein>
    <submittedName>
        <fullName evidence="1">Uncharacterized protein</fullName>
    </submittedName>
</protein>
<gene>
    <name evidence="1" type="ORF">B7463_g2362</name>
</gene>
<dbReference type="Proteomes" id="UP000258309">
    <property type="component" value="Unassembled WGS sequence"/>
</dbReference>
<accession>A0A3E2HKM9</accession>
<keyword evidence="2" id="KW-1185">Reference proteome</keyword>
<reference evidence="1 2" key="1">
    <citation type="submission" date="2018-05" db="EMBL/GenBank/DDBJ databases">
        <title>Draft genome sequence of Scytalidium lignicola DSM 105466, a ubiquitous saprotrophic fungus.</title>
        <authorList>
            <person name="Buettner E."/>
            <person name="Gebauer A.M."/>
            <person name="Hofrichter M."/>
            <person name="Liers C."/>
            <person name="Kellner H."/>
        </authorList>
    </citation>
    <scope>NUCLEOTIDE SEQUENCE [LARGE SCALE GENOMIC DNA]</scope>
    <source>
        <strain evidence="1 2">DSM 105466</strain>
    </source>
</reference>